<gene>
    <name evidence="2" type="ORF">LWI28_015655</name>
</gene>
<reference evidence="2" key="1">
    <citation type="journal article" date="2022" name="Plant J.">
        <title>Strategies of tolerance reflected in two North American maple genomes.</title>
        <authorList>
            <person name="McEvoy S.L."/>
            <person name="Sezen U.U."/>
            <person name="Trouern-Trend A."/>
            <person name="McMahon S.M."/>
            <person name="Schaberg P.G."/>
            <person name="Yang J."/>
            <person name="Wegrzyn J.L."/>
            <person name="Swenson N.G."/>
        </authorList>
    </citation>
    <scope>NUCLEOTIDE SEQUENCE</scope>
    <source>
        <strain evidence="2">91603</strain>
    </source>
</reference>
<dbReference type="AlphaFoldDB" id="A0AAD5J9Q9"/>
<reference evidence="2" key="2">
    <citation type="submission" date="2023-02" db="EMBL/GenBank/DDBJ databases">
        <authorList>
            <person name="Swenson N.G."/>
            <person name="Wegrzyn J.L."/>
            <person name="Mcevoy S.L."/>
        </authorList>
    </citation>
    <scope>NUCLEOTIDE SEQUENCE</scope>
    <source>
        <strain evidence="2">91603</strain>
        <tissue evidence="2">Leaf</tissue>
    </source>
</reference>
<comment type="caution">
    <text evidence="2">The sequence shown here is derived from an EMBL/GenBank/DDBJ whole genome shotgun (WGS) entry which is preliminary data.</text>
</comment>
<evidence type="ECO:0000313" key="2">
    <source>
        <dbReference type="EMBL" id="KAI9186275.1"/>
    </source>
</evidence>
<feature type="region of interest" description="Disordered" evidence="1">
    <location>
        <begin position="91"/>
        <end position="127"/>
    </location>
</feature>
<feature type="compositionally biased region" description="Basic and acidic residues" evidence="1">
    <location>
        <begin position="93"/>
        <end position="117"/>
    </location>
</feature>
<evidence type="ECO:0000256" key="1">
    <source>
        <dbReference type="SAM" id="MobiDB-lite"/>
    </source>
</evidence>
<accession>A0AAD5J9Q9</accession>
<dbReference type="EMBL" id="JAJSOW010000100">
    <property type="protein sequence ID" value="KAI9186275.1"/>
    <property type="molecule type" value="Genomic_DNA"/>
</dbReference>
<name>A0AAD5J9Q9_ACENE</name>
<feature type="region of interest" description="Disordered" evidence="1">
    <location>
        <begin position="52"/>
        <end position="75"/>
    </location>
</feature>
<feature type="compositionally biased region" description="Basic and acidic residues" evidence="1">
    <location>
        <begin position="55"/>
        <end position="75"/>
    </location>
</feature>
<protein>
    <submittedName>
        <fullName evidence="2">Uncharacterized protein</fullName>
    </submittedName>
</protein>
<sequence length="127" mass="15137">MIFAVQQDDSLVVKFSIVRVTWFGKTALPPRHALDFYDAHGIQRRHYSIMIGRRGVHESHQPQNRHEPPNRERDLRDIEVDDLRRQVQQLQQRLEHFEPLEHDESRHDLGNEPRDEENTNPIGRGYN</sequence>
<dbReference type="Proteomes" id="UP001064489">
    <property type="component" value="Chromosome 3"/>
</dbReference>
<organism evidence="2 3">
    <name type="scientific">Acer negundo</name>
    <name type="common">Box elder</name>
    <dbReference type="NCBI Taxonomy" id="4023"/>
    <lineage>
        <taxon>Eukaryota</taxon>
        <taxon>Viridiplantae</taxon>
        <taxon>Streptophyta</taxon>
        <taxon>Embryophyta</taxon>
        <taxon>Tracheophyta</taxon>
        <taxon>Spermatophyta</taxon>
        <taxon>Magnoliopsida</taxon>
        <taxon>eudicotyledons</taxon>
        <taxon>Gunneridae</taxon>
        <taxon>Pentapetalae</taxon>
        <taxon>rosids</taxon>
        <taxon>malvids</taxon>
        <taxon>Sapindales</taxon>
        <taxon>Sapindaceae</taxon>
        <taxon>Hippocastanoideae</taxon>
        <taxon>Acereae</taxon>
        <taxon>Acer</taxon>
    </lineage>
</organism>
<evidence type="ECO:0000313" key="3">
    <source>
        <dbReference type="Proteomes" id="UP001064489"/>
    </source>
</evidence>
<proteinExistence type="predicted"/>
<keyword evidence="3" id="KW-1185">Reference proteome</keyword>